<organism evidence="2 3">
    <name type="scientific">Nitratireductor aquimarinus</name>
    <dbReference type="NCBI Taxonomy" id="889300"/>
    <lineage>
        <taxon>Bacteria</taxon>
        <taxon>Pseudomonadati</taxon>
        <taxon>Pseudomonadota</taxon>
        <taxon>Alphaproteobacteria</taxon>
        <taxon>Hyphomicrobiales</taxon>
        <taxon>Phyllobacteriaceae</taxon>
        <taxon>Nitratireductor</taxon>
    </lineage>
</organism>
<dbReference type="Proteomes" id="UP001185659">
    <property type="component" value="Unassembled WGS sequence"/>
</dbReference>
<sequence>MKRSYVTKSIEGLTTLAIIAIGFHVGIEWLTGVSIWDRAKADFLHRPVPMWTWPTWLLFSLAVLILIIETLYCKPHAGQRALEKWLAGELVEKK</sequence>
<evidence type="ECO:0000313" key="2">
    <source>
        <dbReference type="EMBL" id="MDV6224659.1"/>
    </source>
</evidence>
<reference evidence="2 3" key="1">
    <citation type="submission" date="2023-10" db="EMBL/GenBank/DDBJ databases">
        <authorList>
            <person name="Venkata Ramana C."/>
            <person name="Sasikala C."/>
            <person name="Dhurka M."/>
        </authorList>
    </citation>
    <scope>NUCLEOTIDE SEQUENCE [LARGE SCALE GENOMIC DNA]</scope>
    <source>
        <strain evidence="2 3">KCTC 32151</strain>
    </source>
</reference>
<evidence type="ECO:0000256" key="1">
    <source>
        <dbReference type="SAM" id="Phobius"/>
    </source>
</evidence>
<feature type="transmembrane region" description="Helical" evidence="1">
    <location>
        <begin position="51"/>
        <end position="72"/>
    </location>
</feature>
<dbReference type="EMBL" id="JAWLIP010000001">
    <property type="protein sequence ID" value="MDV6224659.1"/>
    <property type="molecule type" value="Genomic_DNA"/>
</dbReference>
<name>A0ABU4AEJ2_9HYPH</name>
<proteinExistence type="predicted"/>
<dbReference type="RefSeq" id="WP_317560059.1">
    <property type="nucleotide sequence ID" value="NZ_JAWLIP010000001.1"/>
</dbReference>
<accession>A0ABU4AEJ2</accession>
<protein>
    <submittedName>
        <fullName evidence="2">Uncharacterized protein</fullName>
    </submittedName>
</protein>
<comment type="caution">
    <text evidence="2">The sequence shown here is derived from an EMBL/GenBank/DDBJ whole genome shotgun (WGS) entry which is preliminary data.</text>
</comment>
<gene>
    <name evidence="2" type="ORF">R2G56_00005</name>
</gene>
<keyword evidence="1" id="KW-0472">Membrane</keyword>
<evidence type="ECO:0000313" key="3">
    <source>
        <dbReference type="Proteomes" id="UP001185659"/>
    </source>
</evidence>
<feature type="transmembrane region" description="Helical" evidence="1">
    <location>
        <begin position="12"/>
        <end position="31"/>
    </location>
</feature>
<keyword evidence="1" id="KW-0812">Transmembrane</keyword>
<keyword evidence="3" id="KW-1185">Reference proteome</keyword>
<keyword evidence="1" id="KW-1133">Transmembrane helix</keyword>